<name>A0AAJ2R6A1_DELAC</name>
<gene>
    <name evidence="3" type="ORF">SGN30_25005</name>
</gene>
<dbReference type="RefSeq" id="WP_043796247.1">
    <property type="nucleotide sequence ID" value="NZ_JAWWMZ010000012.1"/>
</dbReference>
<evidence type="ECO:0000256" key="1">
    <source>
        <dbReference type="SAM" id="Phobius"/>
    </source>
</evidence>
<keyword evidence="1" id="KW-0472">Membrane</keyword>
<evidence type="ECO:0000259" key="2">
    <source>
        <dbReference type="Pfam" id="PF26371"/>
    </source>
</evidence>
<evidence type="ECO:0000313" key="4">
    <source>
        <dbReference type="Proteomes" id="UP001287445"/>
    </source>
</evidence>
<dbReference type="Proteomes" id="UP001287445">
    <property type="component" value="Unassembled WGS sequence"/>
</dbReference>
<evidence type="ECO:0000313" key="3">
    <source>
        <dbReference type="EMBL" id="MDX4956683.1"/>
    </source>
</evidence>
<feature type="transmembrane region" description="Helical" evidence="1">
    <location>
        <begin position="188"/>
        <end position="207"/>
    </location>
</feature>
<proteinExistence type="predicted"/>
<protein>
    <recommendedName>
        <fullName evidence="2">Terminal beta-(1-&gt;2)-arabinofuranosyltransferase C-terminal domain-containing protein</fullName>
    </recommendedName>
</protein>
<sequence>MAATLLLLAFFLAFYRTAWVAEDAFITFRVIDNWIAGHGLRWNIDERVQVFTHPLWMFLLSPLVWLSSDPYWSSIGLSAALMLVFCLLCLKAMGGPHLRSLLALSTLLWCQAFVDYSSSGLENPLTHVLLVLFFIAWKTEHPHRVLRLSALSALLFLNRPDAVVLVAPALVASLAASRDKPAVLVRQFLPGLLPAVLWTLFSLFYFGSPVPNTAIAKVLNGLTAAQSAQQAWNLVVHAYEYDLPTLVTILAGLGFGLTRAALRPIAAGIALWFGYLVYVGGDYMAGRFLAGPLVFSILVLGTVELSSLYTVTWALLLVASTGALHATVLSPISYQQRFVMPSGIANERGFYYQELGMRRVLEHHSWKLHPWFVEGDKLRKQPPAVYAKCNIGMTAFAAGSQATWIDPLALAEPFLARLPARSNSRVGHYERAFPEGFLTARATGNNTLAEPALQRLWTDIRLATSANLFSLERLASIKRLNLDKKLYVPEHFDRDAVGIPGHPVTSRSQTSCMGYPGEVQFTLRLQ</sequence>
<dbReference type="InterPro" id="IPR058983">
    <property type="entry name" value="AftB_C"/>
</dbReference>
<keyword evidence="1" id="KW-0812">Transmembrane</keyword>
<keyword evidence="1" id="KW-1133">Transmembrane helix</keyword>
<dbReference type="EMBL" id="JAWWMZ010000012">
    <property type="protein sequence ID" value="MDX4956683.1"/>
    <property type="molecule type" value="Genomic_DNA"/>
</dbReference>
<feature type="transmembrane region" description="Helical" evidence="1">
    <location>
        <begin position="284"/>
        <end position="303"/>
    </location>
</feature>
<reference evidence="3" key="1">
    <citation type="submission" date="2023-11" db="EMBL/GenBank/DDBJ databases">
        <title>Identification and selenium tolerance of Delftia acidovorans R3-25.</title>
        <authorList>
            <person name="Zhang S."/>
            <person name="Liu Y."/>
            <person name="Guo Y."/>
        </authorList>
    </citation>
    <scope>NUCLEOTIDE SEQUENCE</scope>
    <source>
        <strain evidence="3">R3-25</strain>
    </source>
</reference>
<feature type="domain" description="Terminal beta-(1-&gt;2)-arabinofuranosyltransferase C-terminal" evidence="2">
    <location>
        <begin position="361"/>
        <end position="429"/>
    </location>
</feature>
<dbReference type="AlphaFoldDB" id="A0AAJ2R6A1"/>
<comment type="caution">
    <text evidence="3">The sequence shown here is derived from an EMBL/GenBank/DDBJ whole genome shotgun (WGS) entry which is preliminary data.</text>
</comment>
<organism evidence="3 4">
    <name type="scientific">Delftia acidovorans</name>
    <name type="common">Pseudomonas acidovorans</name>
    <name type="synonym">Comamonas acidovorans</name>
    <dbReference type="NCBI Taxonomy" id="80866"/>
    <lineage>
        <taxon>Bacteria</taxon>
        <taxon>Pseudomonadati</taxon>
        <taxon>Pseudomonadota</taxon>
        <taxon>Betaproteobacteria</taxon>
        <taxon>Burkholderiales</taxon>
        <taxon>Comamonadaceae</taxon>
        <taxon>Delftia</taxon>
    </lineage>
</organism>
<feature type="transmembrane region" description="Helical" evidence="1">
    <location>
        <begin position="71"/>
        <end position="90"/>
    </location>
</feature>
<accession>A0AAJ2R6A1</accession>
<feature type="transmembrane region" description="Helical" evidence="1">
    <location>
        <begin position="260"/>
        <end position="278"/>
    </location>
</feature>
<feature type="transmembrane region" description="Helical" evidence="1">
    <location>
        <begin position="310"/>
        <end position="332"/>
    </location>
</feature>
<dbReference type="Pfam" id="PF26371">
    <property type="entry name" value="AftB_C"/>
    <property type="match status" value="1"/>
</dbReference>